<dbReference type="EMBL" id="JAQNDO010000001">
    <property type="protein sequence ID" value="MDC0740975.1"/>
    <property type="molecule type" value="Genomic_DNA"/>
</dbReference>
<evidence type="ECO:0000313" key="2">
    <source>
        <dbReference type="Proteomes" id="UP001221411"/>
    </source>
</evidence>
<proteinExistence type="predicted"/>
<organism evidence="1 2">
    <name type="scientific">Polyangium mundeleinium</name>
    <dbReference type="NCBI Taxonomy" id="2995306"/>
    <lineage>
        <taxon>Bacteria</taxon>
        <taxon>Pseudomonadati</taxon>
        <taxon>Myxococcota</taxon>
        <taxon>Polyangia</taxon>
        <taxon>Polyangiales</taxon>
        <taxon>Polyangiaceae</taxon>
        <taxon>Polyangium</taxon>
    </lineage>
</organism>
<evidence type="ECO:0000313" key="1">
    <source>
        <dbReference type="EMBL" id="MDC0740975.1"/>
    </source>
</evidence>
<protein>
    <recommendedName>
        <fullName evidence="3">DNA-binding protein</fullName>
    </recommendedName>
</protein>
<accession>A0ABT5EGM3</accession>
<reference evidence="1 2" key="1">
    <citation type="submission" date="2022-11" db="EMBL/GenBank/DDBJ databases">
        <title>Minimal conservation of predation-associated metabolite biosynthetic gene clusters underscores biosynthetic potential of Myxococcota including descriptions for ten novel species: Archangium lansinium sp. nov., Myxococcus landrumus sp. nov., Nannocystis bai.</title>
        <authorList>
            <person name="Ahearne A."/>
            <person name="Stevens C."/>
            <person name="Dowd S."/>
        </authorList>
    </citation>
    <scope>NUCLEOTIDE SEQUENCE [LARGE SCALE GENOMIC DNA]</scope>
    <source>
        <strain evidence="1 2">RJM3</strain>
    </source>
</reference>
<dbReference type="Proteomes" id="UP001221411">
    <property type="component" value="Unassembled WGS sequence"/>
</dbReference>
<sequence length="100" mass="11156">MSSNKGSHERSIPPRWVPLERAAAFLGMNTAALRKTLERRATRASDGGTEASLDGVRARKFGRLWRVKFSEAWCGPVSARLMLESGHRESDRNDQKGGWS</sequence>
<dbReference type="RefSeq" id="WP_271916188.1">
    <property type="nucleotide sequence ID" value="NZ_JAQNDO010000001.1"/>
</dbReference>
<name>A0ABT5EGM3_9BACT</name>
<gene>
    <name evidence="1" type="ORF">POL67_06425</name>
</gene>
<comment type="caution">
    <text evidence="1">The sequence shown here is derived from an EMBL/GenBank/DDBJ whole genome shotgun (WGS) entry which is preliminary data.</text>
</comment>
<keyword evidence="2" id="KW-1185">Reference proteome</keyword>
<evidence type="ECO:0008006" key="3">
    <source>
        <dbReference type="Google" id="ProtNLM"/>
    </source>
</evidence>